<comment type="caution">
    <text evidence="4">The sequence shown here is derived from an EMBL/GenBank/DDBJ whole genome shotgun (WGS) entry which is preliminary data.</text>
</comment>
<feature type="compositionally biased region" description="Basic and acidic residues" evidence="2">
    <location>
        <begin position="41"/>
        <end position="66"/>
    </location>
</feature>
<dbReference type="AlphaFoldDB" id="A0A444YK93"/>
<keyword evidence="3" id="KW-1133">Transmembrane helix</keyword>
<sequence>MNRFGTRKQNREIEKQNRKHNRSRRKRDAAKRQKGGATLQEAERRRGAVGEEECRPALREKERDGKGVGAKRRVRTGLSRHQKRTPAMAPFRRRRLLPLLLFFSLFVLHPPSVLFFVFLLSLLFVVVERKIRNEDLKDGIKIKDVATYTAHIPSYADIWGWVMASDFPLELNAEEIYLRMRQRIKGENRYLNGKTFSSASTLSKVVRNSLDNETHLYTEEATKFIHGHGKHA</sequence>
<proteinExistence type="predicted"/>
<name>A0A444YK93_ARAHY</name>
<feature type="transmembrane region" description="Helical" evidence="3">
    <location>
        <begin position="99"/>
        <end position="127"/>
    </location>
</feature>
<dbReference type="PANTHER" id="PTHR43317:SF9">
    <property type="entry name" value="SPERMINE SYNTHASE"/>
    <property type="match status" value="1"/>
</dbReference>
<evidence type="ECO:0000256" key="3">
    <source>
        <dbReference type="SAM" id="Phobius"/>
    </source>
</evidence>
<feature type="compositionally biased region" description="Basic residues" evidence="2">
    <location>
        <begin position="17"/>
        <end position="34"/>
    </location>
</feature>
<evidence type="ECO:0000256" key="2">
    <source>
        <dbReference type="SAM" id="MobiDB-lite"/>
    </source>
</evidence>
<keyword evidence="3" id="KW-0472">Membrane</keyword>
<gene>
    <name evidence="4" type="ORF">Ahy_B06g081116</name>
</gene>
<evidence type="ECO:0000313" key="4">
    <source>
        <dbReference type="EMBL" id="RYR02299.1"/>
    </source>
</evidence>
<feature type="compositionally biased region" description="Basic residues" evidence="2">
    <location>
        <begin position="69"/>
        <end position="84"/>
    </location>
</feature>
<dbReference type="Proteomes" id="UP000289738">
    <property type="component" value="Chromosome B06"/>
</dbReference>
<evidence type="ECO:0008006" key="6">
    <source>
        <dbReference type="Google" id="ProtNLM"/>
    </source>
</evidence>
<evidence type="ECO:0000256" key="1">
    <source>
        <dbReference type="ARBA" id="ARBA00023115"/>
    </source>
</evidence>
<keyword evidence="1" id="KW-0620">Polyamine biosynthesis</keyword>
<dbReference type="STRING" id="3818.A0A444YK93"/>
<feature type="region of interest" description="Disordered" evidence="2">
    <location>
        <begin position="1"/>
        <end position="85"/>
    </location>
</feature>
<dbReference type="PANTHER" id="PTHR43317">
    <property type="entry name" value="THERMOSPERMINE SYNTHASE ACAULIS5"/>
    <property type="match status" value="1"/>
</dbReference>
<dbReference type="GO" id="GO:0006596">
    <property type="term" value="P:polyamine biosynthetic process"/>
    <property type="evidence" value="ECO:0007669"/>
    <property type="project" value="UniProtKB-KW"/>
</dbReference>
<dbReference type="Gene3D" id="3.40.50.150">
    <property type="entry name" value="Vaccinia Virus protein VP39"/>
    <property type="match status" value="1"/>
</dbReference>
<organism evidence="4 5">
    <name type="scientific">Arachis hypogaea</name>
    <name type="common">Peanut</name>
    <dbReference type="NCBI Taxonomy" id="3818"/>
    <lineage>
        <taxon>Eukaryota</taxon>
        <taxon>Viridiplantae</taxon>
        <taxon>Streptophyta</taxon>
        <taxon>Embryophyta</taxon>
        <taxon>Tracheophyta</taxon>
        <taxon>Spermatophyta</taxon>
        <taxon>Magnoliopsida</taxon>
        <taxon>eudicotyledons</taxon>
        <taxon>Gunneridae</taxon>
        <taxon>Pentapetalae</taxon>
        <taxon>rosids</taxon>
        <taxon>fabids</taxon>
        <taxon>Fabales</taxon>
        <taxon>Fabaceae</taxon>
        <taxon>Papilionoideae</taxon>
        <taxon>50 kb inversion clade</taxon>
        <taxon>dalbergioids sensu lato</taxon>
        <taxon>Dalbergieae</taxon>
        <taxon>Pterocarpus clade</taxon>
        <taxon>Arachis</taxon>
    </lineage>
</organism>
<reference evidence="4 5" key="1">
    <citation type="submission" date="2019-01" db="EMBL/GenBank/DDBJ databases">
        <title>Sequencing of cultivated peanut Arachis hypogaea provides insights into genome evolution and oil improvement.</title>
        <authorList>
            <person name="Chen X."/>
        </authorList>
    </citation>
    <scope>NUCLEOTIDE SEQUENCE [LARGE SCALE GENOMIC DNA]</scope>
    <source>
        <strain evidence="5">cv. Fuhuasheng</strain>
        <tissue evidence="4">Leaves</tissue>
    </source>
</reference>
<dbReference type="InterPro" id="IPR029063">
    <property type="entry name" value="SAM-dependent_MTases_sf"/>
</dbReference>
<evidence type="ECO:0000313" key="5">
    <source>
        <dbReference type="Proteomes" id="UP000289738"/>
    </source>
</evidence>
<dbReference type="EMBL" id="SDMP01000016">
    <property type="protein sequence ID" value="RYR02299.1"/>
    <property type="molecule type" value="Genomic_DNA"/>
</dbReference>
<protein>
    <recommendedName>
        <fullName evidence="6">PABS domain-containing protein</fullName>
    </recommendedName>
</protein>
<accession>A0A444YK93</accession>
<dbReference type="GO" id="GO:0010487">
    <property type="term" value="F:thermospermine synthase activity"/>
    <property type="evidence" value="ECO:0007669"/>
    <property type="project" value="TreeGrafter"/>
</dbReference>
<keyword evidence="5" id="KW-1185">Reference proteome</keyword>
<keyword evidence="3" id="KW-0812">Transmembrane</keyword>